<dbReference type="EMBL" id="SAXX01000024">
    <property type="protein sequence ID" value="TXJ30046.1"/>
    <property type="molecule type" value="Genomic_DNA"/>
</dbReference>
<evidence type="ECO:0000313" key="2">
    <source>
        <dbReference type="Proteomes" id="UP000324707"/>
    </source>
</evidence>
<accession>A0A5C8DXW5</accession>
<organism evidence="1 2">
    <name type="scientific">Brachyspira aalborgi</name>
    <dbReference type="NCBI Taxonomy" id="29522"/>
    <lineage>
        <taxon>Bacteria</taxon>
        <taxon>Pseudomonadati</taxon>
        <taxon>Spirochaetota</taxon>
        <taxon>Spirochaetia</taxon>
        <taxon>Brachyspirales</taxon>
        <taxon>Brachyspiraceae</taxon>
        <taxon>Brachyspira</taxon>
    </lineage>
</organism>
<comment type="caution">
    <text evidence="1">The sequence shown here is derived from an EMBL/GenBank/DDBJ whole genome shotgun (WGS) entry which is preliminary data.</text>
</comment>
<protein>
    <submittedName>
        <fullName evidence="1">Uncharacterized protein</fullName>
    </submittedName>
</protein>
<gene>
    <name evidence="1" type="ORF">EPJ69_10725</name>
</gene>
<dbReference type="Proteomes" id="UP000324707">
    <property type="component" value="Unassembled WGS sequence"/>
</dbReference>
<proteinExistence type="predicted"/>
<dbReference type="AlphaFoldDB" id="A0A5C8DXW5"/>
<sequence>MIAYKNRTKSNKEDIENYKSILSCLFNKEIKLSNKASSNNCIGALNSNNFSAFKSNFILRVNRILGYFDKYKIDKTKLEETLKDIANQRGYYEWSGKYSEIVALDYFTQREYIDKIVYIVKEKEGDIFDSSLTKKLGGKEIDLDFMIEGGDEMRIYCDVKTLSPIYLKLFKNIFERVFEATCRNDILIGIENDIYVTNKINNEKIEDIIKSYDNQKNKKTGLINELIECINSEKTTYEYPNLYNTLKFKISYNNKPLALVGGEEMSPYRLAKTYENRILDYYNKLLINKPSFIIFVINPWFSSYIYHDVFNKKYFYRSLSRRIFCRLKNINELAYNYTKSDKLKNKDIKVSDISKLISGIIYIEDNSVTFQENNIDTEAGKKQLYDVYIYTNPNTTNKYYQTLDLGIFFNNAKDIDDFCYDNY</sequence>
<evidence type="ECO:0000313" key="1">
    <source>
        <dbReference type="EMBL" id="TXJ30046.1"/>
    </source>
</evidence>
<dbReference type="RefSeq" id="WP_147737385.1">
    <property type="nucleotide sequence ID" value="NZ_SAXX01000024.1"/>
</dbReference>
<reference evidence="1 2" key="1">
    <citation type="journal article" date="1992" name="Lakartidningen">
        <title>[Penicillin V and not amoxicillin is the first choice preparation in acute otitis].</title>
        <authorList>
            <person name="Kamme C."/>
            <person name="Lundgren K."/>
            <person name="Prellner K."/>
        </authorList>
    </citation>
    <scope>NUCLEOTIDE SEQUENCE [LARGE SCALE GENOMIC DNA]</scope>
    <source>
        <strain evidence="1 2">PC5538III-lc</strain>
    </source>
</reference>
<name>A0A5C8DXW5_9SPIR</name>